<accession>A0A3P7KDJ1</accession>
<gene>
    <name evidence="1" type="ORF">SVUK_LOCUS1606</name>
</gene>
<evidence type="ECO:0000313" key="1">
    <source>
        <dbReference type="EMBL" id="VDM66608.1"/>
    </source>
</evidence>
<evidence type="ECO:0000313" key="2">
    <source>
        <dbReference type="Proteomes" id="UP000270094"/>
    </source>
</evidence>
<reference evidence="1 2" key="1">
    <citation type="submission" date="2018-11" db="EMBL/GenBank/DDBJ databases">
        <authorList>
            <consortium name="Pathogen Informatics"/>
        </authorList>
    </citation>
    <scope>NUCLEOTIDE SEQUENCE [LARGE SCALE GENOMIC DNA]</scope>
</reference>
<sequence length="87" mass="9817">MYGLAPCSSGTSGESIKLMANFVPISHRPDVLCTQYHVDFEPLVDSRSVRHQILKQEQIQEHIGSTFIFDGMILYTVSDRNFDVSVL</sequence>
<dbReference type="EMBL" id="UYYB01003273">
    <property type="protein sequence ID" value="VDM66608.1"/>
    <property type="molecule type" value="Genomic_DNA"/>
</dbReference>
<dbReference type="Proteomes" id="UP000270094">
    <property type="component" value="Unassembled WGS sequence"/>
</dbReference>
<protein>
    <submittedName>
        <fullName evidence="1">Uncharacterized protein</fullName>
    </submittedName>
</protein>
<proteinExistence type="predicted"/>
<dbReference type="Pfam" id="PF23278">
    <property type="entry name" value="Piwi_N"/>
    <property type="match status" value="1"/>
</dbReference>
<name>A0A3P7KDJ1_STRVU</name>
<dbReference type="OrthoDB" id="445936at2759"/>
<dbReference type="AlphaFoldDB" id="A0A3P7KDJ1"/>
<organism evidence="1 2">
    <name type="scientific">Strongylus vulgaris</name>
    <name type="common">Blood worm</name>
    <dbReference type="NCBI Taxonomy" id="40348"/>
    <lineage>
        <taxon>Eukaryota</taxon>
        <taxon>Metazoa</taxon>
        <taxon>Ecdysozoa</taxon>
        <taxon>Nematoda</taxon>
        <taxon>Chromadorea</taxon>
        <taxon>Rhabditida</taxon>
        <taxon>Rhabditina</taxon>
        <taxon>Rhabditomorpha</taxon>
        <taxon>Strongyloidea</taxon>
        <taxon>Strongylidae</taxon>
        <taxon>Strongylus</taxon>
    </lineage>
</organism>
<keyword evidence="2" id="KW-1185">Reference proteome</keyword>